<sequence length="139" mass="15144">MCGLNLEPRLVLVCCFFHSPGTLPAPGLPEACGGDLGPRAVLTAAGPVQCTQVTPRLLFSPGTKNPLKKCESETAEKMGPWPSRGRKQPRWRPRTGGPRDVSLSEGPAGPRGCLQGSRVFLPRMLSRHMDFKKKNRQRA</sequence>
<protein>
    <submittedName>
        <fullName evidence="2">Uncharacterized protein</fullName>
    </submittedName>
</protein>
<dbReference type="AlphaFoldDB" id="L5KT33"/>
<evidence type="ECO:0000313" key="2">
    <source>
        <dbReference type="EMBL" id="ELK13943.1"/>
    </source>
</evidence>
<evidence type="ECO:0000313" key="3">
    <source>
        <dbReference type="Proteomes" id="UP000010552"/>
    </source>
</evidence>
<proteinExistence type="predicted"/>
<organism evidence="2 3">
    <name type="scientific">Pteropus alecto</name>
    <name type="common">Black flying fox</name>
    <dbReference type="NCBI Taxonomy" id="9402"/>
    <lineage>
        <taxon>Eukaryota</taxon>
        <taxon>Metazoa</taxon>
        <taxon>Chordata</taxon>
        <taxon>Craniata</taxon>
        <taxon>Vertebrata</taxon>
        <taxon>Euteleostomi</taxon>
        <taxon>Mammalia</taxon>
        <taxon>Eutheria</taxon>
        <taxon>Laurasiatheria</taxon>
        <taxon>Chiroptera</taxon>
        <taxon>Yinpterochiroptera</taxon>
        <taxon>Pteropodoidea</taxon>
        <taxon>Pteropodidae</taxon>
        <taxon>Pteropodinae</taxon>
        <taxon>Pteropus</taxon>
    </lineage>
</organism>
<dbReference type="Proteomes" id="UP000010552">
    <property type="component" value="Unassembled WGS sequence"/>
</dbReference>
<name>L5KT33_PTEAL</name>
<feature type="region of interest" description="Disordered" evidence="1">
    <location>
        <begin position="62"/>
        <end position="117"/>
    </location>
</feature>
<dbReference type="EMBL" id="KB030580">
    <property type="protein sequence ID" value="ELK13943.1"/>
    <property type="molecule type" value="Genomic_DNA"/>
</dbReference>
<gene>
    <name evidence="2" type="ORF">PAL_GLEAN10020032</name>
</gene>
<accession>L5KT33</accession>
<evidence type="ECO:0000256" key="1">
    <source>
        <dbReference type="SAM" id="MobiDB-lite"/>
    </source>
</evidence>
<keyword evidence="3" id="KW-1185">Reference proteome</keyword>
<feature type="compositionally biased region" description="Basic residues" evidence="1">
    <location>
        <begin position="84"/>
        <end position="93"/>
    </location>
</feature>
<dbReference type="InParanoid" id="L5KT33"/>
<reference evidence="3" key="1">
    <citation type="journal article" date="2013" name="Science">
        <title>Comparative analysis of bat genomes provides insight into the evolution of flight and immunity.</title>
        <authorList>
            <person name="Zhang G."/>
            <person name="Cowled C."/>
            <person name="Shi Z."/>
            <person name="Huang Z."/>
            <person name="Bishop-Lilly K.A."/>
            <person name="Fang X."/>
            <person name="Wynne J.W."/>
            <person name="Xiong Z."/>
            <person name="Baker M.L."/>
            <person name="Zhao W."/>
            <person name="Tachedjian M."/>
            <person name="Zhu Y."/>
            <person name="Zhou P."/>
            <person name="Jiang X."/>
            <person name="Ng J."/>
            <person name="Yang L."/>
            <person name="Wu L."/>
            <person name="Xiao J."/>
            <person name="Feng Y."/>
            <person name="Chen Y."/>
            <person name="Sun X."/>
            <person name="Zhang Y."/>
            <person name="Marsh G.A."/>
            <person name="Crameri G."/>
            <person name="Broder C.C."/>
            <person name="Frey K.G."/>
            <person name="Wang L.F."/>
            <person name="Wang J."/>
        </authorList>
    </citation>
    <scope>NUCLEOTIDE SEQUENCE [LARGE SCALE GENOMIC DNA]</scope>
</reference>